<gene>
    <name evidence="9" type="ORF">NH26_11970</name>
</gene>
<evidence type="ECO:0000256" key="3">
    <source>
        <dbReference type="ARBA" id="ARBA00005712"/>
    </source>
</evidence>
<dbReference type="InterPro" id="IPR036771">
    <property type="entry name" value="ATPsynth_dsu/esu_N"/>
</dbReference>
<dbReference type="SUPFAM" id="SSF51344">
    <property type="entry name" value="Epsilon subunit of F1F0-ATP synthase N-terminal domain"/>
    <property type="match status" value="1"/>
</dbReference>
<keyword evidence="4" id="KW-0813">Transport</keyword>
<evidence type="ECO:0000256" key="2">
    <source>
        <dbReference type="ARBA" id="ARBA00004184"/>
    </source>
</evidence>
<dbReference type="Gene3D" id="2.60.15.10">
    <property type="entry name" value="F0F1 ATP synthase delta/epsilon subunit, N-terminal"/>
    <property type="match status" value="1"/>
</dbReference>
<evidence type="ECO:0000256" key="6">
    <source>
        <dbReference type="ARBA" id="ARBA00023136"/>
    </source>
</evidence>
<evidence type="ECO:0000256" key="5">
    <source>
        <dbReference type="ARBA" id="ARBA00023065"/>
    </source>
</evidence>
<dbReference type="GO" id="GO:0012505">
    <property type="term" value="C:endomembrane system"/>
    <property type="evidence" value="ECO:0007669"/>
    <property type="project" value="UniProtKB-SubCell"/>
</dbReference>
<dbReference type="Proteomes" id="UP000179797">
    <property type="component" value="Unassembled WGS sequence"/>
</dbReference>
<dbReference type="STRING" id="915059.NH26_11970"/>
<evidence type="ECO:0000313" key="9">
    <source>
        <dbReference type="EMBL" id="OHX67008.1"/>
    </source>
</evidence>
<dbReference type="OrthoDB" id="5294255at2"/>
<keyword evidence="10" id="KW-1185">Reference proteome</keyword>
<dbReference type="AlphaFoldDB" id="A0A1S1Z163"/>
<comment type="caution">
    <text evidence="9">The sequence shown here is derived from an EMBL/GenBank/DDBJ whole genome shotgun (WGS) entry which is preliminary data.</text>
</comment>
<dbReference type="CDD" id="cd12152">
    <property type="entry name" value="F1-ATPase_delta"/>
    <property type="match status" value="1"/>
</dbReference>
<evidence type="ECO:0000256" key="1">
    <source>
        <dbReference type="ARBA" id="ARBA00003543"/>
    </source>
</evidence>
<dbReference type="GO" id="GO:0046933">
    <property type="term" value="F:proton-transporting ATP synthase activity, rotational mechanism"/>
    <property type="evidence" value="ECO:0007669"/>
    <property type="project" value="InterPro"/>
</dbReference>
<keyword evidence="5" id="KW-0406">Ion transport</keyword>
<comment type="similarity">
    <text evidence="3">Belongs to the ATPase epsilon chain family.</text>
</comment>
<dbReference type="InterPro" id="IPR020546">
    <property type="entry name" value="ATP_synth_F1_dsu/esu_N"/>
</dbReference>
<dbReference type="GO" id="GO:0045259">
    <property type="term" value="C:proton-transporting ATP synthase complex"/>
    <property type="evidence" value="ECO:0007669"/>
    <property type="project" value="UniProtKB-KW"/>
</dbReference>
<comment type="subcellular location">
    <subcellularLocation>
        <location evidence="2">Endomembrane system</location>
        <topology evidence="2">Peripheral membrane protein</topology>
    </subcellularLocation>
</comment>
<keyword evidence="6" id="KW-0472">Membrane</keyword>
<dbReference type="Pfam" id="PF02823">
    <property type="entry name" value="ATP-synt_DE_N"/>
    <property type="match status" value="1"/>
</dbReference>
<keyword evidence="7" id="KW-0139">CF(1)</keyword>
<dbReference type="InterPro" id="IPR001469">
    <property type="entry name" value="ATP_synth_F1_dsu/esu"/>
</dbReference>
<evidence type="ECO:0000313" key="10">
    <source>
        <dbReference type="Proteomes" id="UP000179797"/>
    </source>
</evidence>
<dbReference type="EMBL" id="JRYR02000001">
    <property type="protein sequence ID" value="OHX67008.1"/>
    <property type="molecule type" value="Genomic_DNA"/>
</dbReference>
<evidence type="ECO:0000256" key="7">
    <source>
        <dbReference type="ARBA" id="ARBA00023196"/>
    </source>
</evidence>
<comment type="function">
    <text evidence="1">Produces ATP from ADP in the presence of a proton gradient across the membrane.</text>
</comment>
<proteinExistence type="inferred from homology"/>
<name>A0A1S1Z163_FLAPC</name>
<protein>
    <recommendedName>
        <fullName evidence="8">ATP synthase F1 complex delta/epsilon subunit N-terminal domain-containing protein</fullName>
    </recommendedName>
</protein>
<evidence type="ECO:0000256" key="4">
    <source>
        <dbReference type="ARBA" id="ARBA00022448"/>
    </source>
</evidence>
<keyword evidence="7" id="KW-0066">ATP synthesis</keyword>
<evidence type="ECO:0000259" key="8">
    <source>
        <dbReference type="Pfam" id="PF02823"/>
    </source>
</evidence>
<dbReference type="RefSeq" id="WP_044224087.1">
    <property type="nucleotide sequence ID" value="NZ_JRYR02000001.1"/>
</dbReference>
<accession>A0A1S1Z163</accession>
<reference evidence="9 10" key="1">
    <citation type="journal article" date="2012" name="Int. J. Syst. Evol. Microbiol.">
        <title>Flammeovirga pacifica sp. nov., isolated from deep-sea sediment.</title>
        <authorList>
            <person name="Xu H."/>
            <person name="Fu Y."/>
            <person name="Yang N."/>
            <person name="Ding Z."/>
            <person name="Lai Q."/>
            <person name="Zeng R."/>
        </authorList>
    </citation>
    <scope>NUCLEOTIDE SEQUENCE [LARGE SCALE GENOMIC DNA]</scope>
    <source>
        <strain evidence="10">DSM 24597 / LMG 26175 / WPAGA1</strain>
    </source>
</reference>
<organism evidence="9 10">
    <name type="scientific">Flammeovirga pacifica</name>
    <dbReference type="NCBI Taxonomy" id="915059"/>
    <lineage>
        <taxon>Bacteria</taxon>
        <taxon>Pseudomonadati</taxon>
        <taxon>Bacteroidota</taxon>
        <taxon>Cytophagia</taxon>
        <taxon>Cytophagales</taxon>
        <taxon>Flammeovirgaceae</taxon>
        <taxon>Flammeovirga</taxon>
    </lineage>
</organism>
<sequence length="81" mass="8712">MFVELLTPDKKYFEGEASGVKVPGINGEFEMLDRHANIISSLTKGDVRIANGAELTTFTIDGGTIEMLDNKLVILAEAVVG</sequence>
<feature type="domain" description="ATP synthase F1 complex delta/epsilon subunit N-terminal" evidence="8">
    <location>
        <begin position="1"/>
        <end position="78"/>
    </location>
</feature>